<dbReference type="PANTHER" id="PTHR12789">
    <property type="entry name" value="DENSITY-REGULATED PROTEIN HOMOLOG"/>
    <property type="match status" value="1"/>
</dbReference>
<comment type="caution">
    <text evidence="7">The sequence shown here is derived from an EMBL/GenBank/DDBJ whole genome shotgun (WGS) entry which is preliminary data.</text>
</comment>
<dbReference type="SUPFAM" id="SSF55159">
    <property type="entry name" value="eIF1-like"/>
    <property type="match status" value="1"/>
</dbReference>
<dbReference type="Gene3D" id="3.30.780.10">
    <property type="entry name" value="SUI1-like domain"/>
    <property type="match status" value="1"/>
</dbReference>
<comment type="similarity">
    <text evidence="1 4 5">Belongs to the SUI1 family.</text>
</comment>
<dbReference type="GO" id="GO:0003743">
    <property type="term" value="F:translation initiation factor activity"/>
    <property type="evidence" value="ECO:0007669"/>
    <property type="project" value="UniProtKB-UniRule"/>
</dbReference>
<keyword evidence="2 4" id="KW-0810">Translation regulation</keyword>
<dbReference type="NCBIfam" id="NF002096">
    <property type="entry name" value="PRK00939.1"/>
    <property type="match status" value="1"/>
</dbReference>
<reference evidence="7 8" key="1">
    <citation type="journal article" date="2016" name="Sci. Rep.">
        <title>Metabolic traits of an uncultured archaeal lineage -MSBL1- from brine pools of the Red Sea.</title>
        <authorList>
            <person name="Mwirichia R."/>
            <person name="Alam I."/>
            <person name="Rashid M."/>
            <person name="Vinu M."/>
            <person name="Ba-Alawi W."/>
            <person name="Anthony Kamau A."/>
            <person name="Kamanda Ngugi D."/>
            <person name="Goker M."/>
            <person name="Klenk H.P."/>
            <person name="Bajic V."/>
            <person name="Stingl U."/>
        </authorList>
    </citation>
    <scope>NUCLEOTIDE SEQUENCE [LARGE SCALE GENOMIC DNA]</scope>
    <source>
        <strain evidence="7">SCGC-AAA259O05</strain>
    </source>
</reference>
<accession>A0A133V3R0</accession>
<proteinExistence type="inferred from homology"/>
<dbReference type="EMBL" id="LHXV01000029">
    <property type="protein sequence ID" value="KXB01046.1"/>
    <property type="molecule type" value="Genomic_DNA"/>
</dbReference>
<dbReference type="Pfam" id="PF01253">
    <property type="entry name" value="SUI1"/>
    <property type="match status" value="1"/>
</dbReference>
<evidence type="ECO:0000256" key="4">
    <source>
        <dbReference type="HAMAP-Rule" id="MF_00604"/>
    </source>
</evidence>
<dbReference type="PROSITE" id="PS50296">
    <property type="entry name" value="SUI1"/>
    <property type="match status" value="1"/>
</dbReference>
<dbReference type="HAMAP" id="MF_00604">
    <property type="entry name" value="SUI1"/>
    <property type="match status" value="1"/>
</dbReference>
<evidence type="ECO:0000256" key="2">
    <source>
        <dbReference type="ARBA" id="ARBA00022845"/>
    </source>
</evidence>
<evidence type="ECO:0000313" key="8">
    <source>
        <dbReference type="Proteomes" id="UP000070344"/>
    </source>
</evidence>
<protein>
    <recommendedName>
        <fullName evidence="4 5">Protein translation factor SUI1 homolog</fullName>
    </recommendedName>
</protein>
<keyword evidence="8" id="KW-1185">Reference proteome</keyword>
<dbReference type="GO" id="GO:0003729">
    <property type="term" value="F:mRNA binding"/>
    <property type="evidence" value="ECO:0007669"/>
    <property type="project" value="TreeGrafter"/>
</dbReference>
<gene>
    <name evidence="7" type="ORF">AKJ41_02935</name>
</gene>
<organism evidence="7 8">
    <name type="scientific">candidate division MSBL1 archaeon SCGC-AAA259O05</name>
    <dbReference type="NCBI Taxonomy" id="1698271"/>
    <lineage>
        <taxon>Archaea</taxon>
        <taxon>Methanobacteriati</taxon>
        <taxon>Methanobacteriota</taxon>
        <taxon>candidate division MSBL1</taxon>
    </lineage>
</organism>
<dbReference type="GO" id="GO:0002188">
    <property type="term" value="P:translation reinitiation"/>
    <property type="evidence" value="ECO:0007669"/>
    <property type="project" value="UniProtKB-UniRule"/>
</dbReference>
<dbReference type="InterPro" id="IPR050318">
    <property type="entry name" value="DENR/SUI1_TIF"/>
</dbReference>
<evidence type="ECO:0000256" key="5">
    <source>
        <dbReference type="PIRNR" id="PIRNR037511"/>
    </source>
</evidence>
<name>A0A133V3R0_9EURY</name>
<evidence type="ECO:0000256" key="1">
    <source>
        <dbReference type="ARBA" id="ARBA00005422"/>
    </source>
</evidence>
<dbReference type="NCBIfam" id="TIGR01158">
    <property type="entry name" value="SUI1_rel"/>
    <property type="match status" value="1"/>
</dbReference>
<evidence type="ECO:0000256" key="3">
    <source>
        <dbReference type="ARBA" id="ARBA00022917"/>
    </source>
</evidence>
<evidence type="ECO:0000259" key="6">
    <source>
        <dbReference type="PROSITE" id="PS50296"/>
    </source>
</evidence>
<dbReference type="InterPro" id="IPR036877">
    <property type="entry name" value="SUI1_dom_sf"/>
</dbReference>
<dbReference type="InterPro" id="IPR001950">
    <property type="entry name" value="SUI1"/>
</dbReference>
<dbReference type="CDD" id="cd11567">
    <property type="entry name" value="YciH_like"/>
    <property type="match status" value="1"/>
</dbReference>
<dbReference type="GO" id="GO:0006417">
    <property type="term" value="P:regulation of translation"/>
    <property type="evidence" value="ECO:0007669"/>
    <property type="project" value="UniProtKB-UniRule"/>
</dbReference>
<keyword evidence="7" id="KW-0396">Initiation factor</keyword>
<dbReference type="InterPro" id="IPR022851">
    <property type="entry name" value="SUI1_arc"/>
</dbReference>
<evidence type="ECO:0000313" key="7">
    <source>
        <dbReference type="EMBL" id="KXB01046.1"/>
    </source>
</evidence>
<keyword evidence="3 4" id="KW-0648">Protein biosynthesis</keyword>
<dbReference type="PANTHER" id="PTHR12789:SF0">
    <property type="entry name" value="DENSITY-REGULATED PROTEIN"/>
    <property type="match status" value="1"/>
</dbReference>
<dbReference type="AlphaFoldDB" id="A0A133V3R0"/>
<sequence length="102" mass="11332">MPEICPTCGLPKEICVCEEIAQEQQKVKVYSQQRTFGKSVTVVEGMNEEQVNLEETASKLKKKLACGGTVKEGRIELQGNHEAKVKDLLIDMGFSSDMIEVE</sequence>
<feature type="domain" description="SUI1" evidence="6">
    <location>
        <begin position="27"/>
        <end position="93"/>
    </location>
</feature>
<dbReference type="PIRSF" id="PIRSF037511">
    <property type="entry name" value="Transl_init_SUI1_pro"/>
    <property type="match status" value="1"/>
</dbReference>
<dbReference type="InterPro" id="IPR005872">
    <property type="entry name" value="SUI1_arc_bac"/>
</dbReference>
<dbReference type="GO" id="GO:0001731">
    <property type="term" value="P:formation of translation preinitiation complex"/>
    <property type="evidence" value="ECO:0007669"/>
    <property type="project" value="UniProtKB-UniRule"/>
</dbReference>
<dbReference type="Proteomes" id="UP000070344">
    <property type="component" value="Unassembled WGS sequence"/>
</dbReference>